<feature type="region of interest" description="Disordered" evidence="2">
    <location>
        <begin position="1"/>
        <end position="23"/>
    </location>
</feature>
<name>A0ABQ5SMW7_9CHLO</name>
<feature type="coiled-coil region" evidence="1">
    <location>
        <begin position="24"/>
        <end position="51"/>
    </location>
</feature>
<feature type="compositionally biased region" description="Low complexity" evidence="2">
    <location>
        <begin position="231"/>
        <end position="263"/>
    </location>
</feature>
<feature type="compositionally biased region" description="Low complexity" evidence="2">
    <location>
        <begin position="289"/>
        <end position="302"/>
    </location>
</feature>
<proteinExistence type="predicted"/>
<feature type="compositionally biased region" description="Low complexity" evidence="2">
    <location>
        <begin position="120"/>
        <end position="155"/>
    </location>
</feature>
<evidence type="ECO:0000256" key="1">
    <source>
        <dbReference type="SAM" id="Coils"/>
    </source>
</evidence>
<feature type="region of interest" description="Disordered" evidence="2">
    <location>
        <begin position="289"/>
        <end position="372"/>
    </location>
</feature>
<protein>
    <submittedName>
        <fullName evidence="3">Uncharacterized protein</fullName>
    </submittedName>
</protein>
<comment type="caution">
    <text evidence="3">The sequence shown here is derived from an EMBL/GenBank/DDBJ whole genome shotgun (WGS) entry which is preliminary data.</text>
</comment>
<dbReference type="EMBL" id="BSDZ01000103">
    <property type="protein sequence ID" value="GLI71327.1"/>
    <property type="molecule type" value="Genomic_DNA"/>
</dbReference>
<feature type="region of interest" description="Disordered" evidence="2">
    <location>
        <begin position="531"/>
        <end position="551"/>
    </location>
</feature>
<gene>
    <name evidence="3" type="ORF">VaNZ11_016490</name>
</gene>
<dbReference type="Proteomes" id="UP001165090">
    <property type="component" value="Unassembled WGS sequence"/>
</dbReference>
<feature type="compositionally biased region" description="Low complexity" evidence="2">
    <location>
        <begin position="186"/>
        <end position="208"/>
    </location>
</feature>
<evidence type="ECO:0000313" key="4">
    <source>
        <dbReference type="Proteomes" id="UP001165090"/>
    </source>
</evidence>
<keyword evidence="4" id="KW-1185">Reference proteome</keyword>
<accession>A0ABQ5SMW7</accession>
<sequence length="551" mass="55058">MNGYKGAEQVLKQQSSTKVHEAQLLDARRQRKETDEQLQAIMNRISFLAQEELRLDRDIEAARRRAAEALARQATKDQDIAATARDVLAVMPASAPPKVLRPHTGRSTLLASLSDSAASAASSSAAPSLRTSTTSQHSSRTLESTPSASLASPTPSGVPAALGTPNGSSSVSTSTSTSGGSGGSPSPGTVPGTGQPPRAPSASRGRPPVLAGRASDKSNKLPPVAPPHGTSSISSPSPGARPSSASRSSSANRSRASSISPNSTGSTRRLSTEGPTTAAGAAIAVTQATPSTSAVSVTTGTSPQSGHLRSGNKGTGGGMPSSTAADEGVSAAGLHPSGTVHVPGIQQLTGPGASQQQEQQQPGSDLGADLPLGLGSGCGTAAAGRNAMPVIHGAEPVADLAPALSSGGAGSGSSSARNTMTVIHGAAQTAGELDGEVIEELQQGSRGGGVVLGGPSGLQEFETESGRKVVVVKASRKAEGTTVSAAGVGWGMGGRTAGTAAPIAPKEARQLQAEMAKKQQIWKVRKTFGLEPTPLSDRSAQVEELGAGAWQ</sequence>
<feature type="compositionally biased region" description="Low complexity" evidence="2">
    <location>
        <begin position="163"/>
        <end position="178"/>
    </location>
</feature>
<evidence type="ECO:0000313" key="3">
    <source>
        <dbReference type="EMBL" id="GLI71327.1"/>
    </source>
</evidence>
<keyword evidence="1" id="KW-0175">Coiled coil</keyword>
<feature type="compositionally biased region" description="Polar residues" evidence="2">
    <location>
        <begin position="264"/>
        <end position="275"/>
    </location>
</feature>
<evidence type="ECO:0000256" key="2">
    <source>
        <dbReference type="SAM" id="MobiDB-lite"/>
    </source>
</evidence>
<feature type="region of interest" description="Disordered" evidence="2">
    <location>
        <begin position="120"/>
        <end position="276"/>
    </location>
</feature>
<reference evidence="3 4" key="1">
    <citation type="journal article" date="2023" name="IScience">
        <title>Expanded male sex-determining region conserved during the evolution of homothallism in the green alga Volvox.</title>
        <authorList>
            <person name="Yamamoto K."/>
            <person name="Matsuzaki R."/>
            <person name="Mahakham W."/>
            <person name="Heman W."/>
            <person name="Sekimoto H."/>
            <person name="Kawachi M."/>
            <person name="Minakuchi Y."/>
            <person name="Toyoda A."/>
            <person name="Nozaki H."/>
        </authorList>
    </citation>
    <scope>NUCLEOTIDE SEQUENCE [LARGE SCALE GENOMIC DNA]</scope>
    <source>
        <strain evidence="3 4">NIES-4468</strain>
    </source>
</reference>
<organism evidence="3 4">
    <name type="scientific">Volvox africanus</name>
    <dbReference type="NCBI Taxonomy" id="51714"/>
    <lineage>
        <taxon>Eukaryota</taxon>
        <taxon>Viridiplantae</taxon>
        <taxon>Chlorophyta</taxon>
        <taxon>core chlorophytes</taxon>
        <taxon>Chlorophyceae</taxon>
        <taxon>CS clade</taxon>
        <taxon>Chlamydomonadales</taxon>
        <taxon>Volvocaceae</taxon>
        <taxon>Volvox</taxon>
    </lineage>
</organism>